<dbReference type="PANTHER" id="PTHR45953">
    <property type="entry name" value="IDURONATE 2-SULFATASE"/>
    <property type="match status" value="1"/>
</dbReference>
<reference evidence="8 9" key="1">
    <citation type="submission" date="2019-05" db="EMBL/GenBank/DDBJ databases">
        <title>Flagellimonas sp. AsT0115, sp. nov., isolated from a marine red algae, Asparagopsis taxiformis.</title>
        <authorList>
            <person name="Kim J."/>
            <person name="Jeong S.E."/>
            <person name="Jeon C.O."/>
        </authorList>
    </citation>
    <scope>NUCLEOTIDE SEQUENCE [LARGE SCALE GENOMIC DNA]</scope>
    <source>
        <strain evidence="8 9">AsT0115</strain>
    </source>
</reference>
<dbReference type="InterPro" id="IPR035874">
    <property type="entry name" value="IDS"/>
</dbReference>
<dbReference type="SUPFAM" id="SSF53649">
    <property type="entry name" value="Alkaline phosphatase-like"/>
    <property type="match status" value="1"/>
</dbReference>
<gene>
    <name evidence="8" type="ORF">FGG15_06180</name>
</gene>
<evidence type="ECO:0000256" key="3">
    <source>
        <dbReference type="ARBA" id="ARBA00022723"/>
    </source>
</evidence>
<evidence type="ECO:0000259" key="7">
    <source>
        <dbReference type="Pfam" id="PF00884"/>
    </source>
</evidence>
<name>A0ABY2WQ76_9FLAO</name>
<accession>A0ABY2WQ76</accession>
<evidence type="ECO:0000256" key="6">
    <source>
        <dbReference type="ARBA" id="ARBA00022837"/>
    </source>
</evidence>
<dbReference type="InterPro" id="IPR000917">
    <property type="entry name" value="Sulfatase_N"/>
</dbReference>
<comment type="caution">
    <text evidence="8">The sequence shown here is derived from an EMBL/GenBank/DDBJ whole genome shotgun (WGS) entry which is preliminary data.</text>
</comment>
<evidence type="ECO:0000313" key="8">
    <source>
        <dbReference type="EMBL" id="TMU57133.1"/>
    </source>
</evidence>
<evidence type="ECO:0000256" key="2">
    <source>
        <dbReference type="ARBA" id="ARBA00008779"/>
    </source>
</evidence>
<feature type="domain" description="Sulfatase N-terminal" evidence="7">
    <location>
        <begin position="30"/>
        <end position="390"/>
    </location>
</feature>
<dbReference type="EMBL" id="VCNI01000001">
    <property type="protein sequence ID" value="TMU57133.1"/>
    <property type="molecule type" value="Genomic_DNA"/>
</dbReference>
<keyword evidence="4" id="KW-0732">Signal</keyword>
<organism evidence="8 9">
    <name type="scientific">Flagellimonas algicola</name>
    <dbReference type="NCBI Taxonomy" id="2583815"/>
    <lineage>
        <taxon>Bacteria</taxon>
        <taxon>Pseudomonadati</taxon>
        <taxon>Bacteroidota</taxon>
        <taxon>Flavobacteriia</taxon>
        <taxon>Flavobacteriales</taxon>
        <taxon>Flavobacteriaceae</taxon>
        <taxon>Flagellimonas</taxon>
    </lineage>
</organism>
<dbReference type="InterPro" id="IPR024607">
    <property type="entry name" value="Sulfatase_CS"/>
</dbReference>
<dbReference type="PROSITE" id="PS51257">
    <property type="entry name" value="PROKAR_LIPOPROTEIN"/>
    <property type="match status" value="1"/>
</dbReference>
<protein>
    <submittedName>
        <fullName evidence="8">Sulfatase</fullName>
    </submittedName>
</protein>
<comment type="cofactor">
    <cofactor evidence="1">
        <name>Ca(2+)</name>
        <dbReference type="ChEBI" id="CHEBI:29108"/>
    </cofactor>
</comment>
<proteinExistence type="inferred from homology"/>
<dbReference type="InterPro" id="IPR017850">
    <property type="entry name" value="Alkaline_phosphatase_core_sf"/>
</dbReference>
<evidence type="ECO:0000256" key="4">
    <source>
        <dbReference type="ARBA" id="ARBA00022729"/>
    </source>
</evidence>
<evidence type="ECO:0000256" key="5">
    <source>
        <dbReference type="ARBA" id="ARBA00022801"/>
    </source>
</evidence>
<dbReference type="Gene3D" id="3.40.720.10">
    <property type="entry name" value="Alkaline Phosphatase, subunit A"/>
    <property type="match status" value="1"/>
</dbReference>
<dbReference type="CDD" id="cd16030">
    <property type="entry name" value="iduronate-2-sulfatase"/>
    <property type="match status" value="1"/>
</dbReference>
<comment type="similarity">
    <text evidence="2">Belongs to the sulfatase family.</text>
</comment>
<dbReference type="RefSeq" id="WP_138834296.1">
    <property type="nucleotide sequence ID" value="NZ_VCNI01000001.1"/>
</dbReference>
<dbReference type="Pfam" id="PF00884">
    <property type="entry name" value="Sulfatase"/>
    <property type="match status" value="1"/>
</dbReference>
<keyword evidence="9" id="KW-1185">Reference proteome</keyword>
<keyword evidence="5" id="KW-0378">Hydrolase</keyword>
<dbReference type="Proteomes" id="UP000751614">
    <property type="component" value="Unassembled WGS sequence"/>
</dbReference>
<keyword evidence="6" id="KW-0106">Calcium</keyword>
<evidence type="ECO:0000256" key="1">
    <source>
        <dbReference type="ARBA" id="ARBA00001913"/>
    </source>
</evidence>
<dbReference type="PANTHER" id="PTHR45953:SF1">
    <property type="entry name" value="IDURONATE 2-SULFATASE"/>
    <property type="match status" value="1"/>
</dbReference>
<keyword evidence="3" id="KW-0479">Metal-binding</keyword>
<evidence type="ECO:0000313" key="9">
    <source>
        <dbReference type="Proteomes" id="UP000751614"/>
    </source>
</evidence>
<dbReference type="PROSITE" id="PS00523">
    <property type="entry name" value="SULFATASE_1"/>
    <property type="match status" value="1"/>
</dbReference>
<sequence>MKNLELLTWASLAVLLITACSSKEQHPKKPNILLICVDDLRPDLKSFGAEHIISPNIDQLARSGMSFYRHYVNAPSCGPSRYTLLTGQYGRADNYALFHRAENWAIDKESVSPSMPEWFRINGYTTVSVGKVSHHPGGRGGKDWNDSSKVEIPNAWDKHLMPASEWIHPRGAMHGLAYGEIRKNATEMDVFQSGEGNDEIYPDGAIANEALKQLRELSNTNEKPFFLAVGFLKPHLPFGAPKSYLEPYVSIKIPRPEHSQKPAGKTTWHGSGEFMKYNRWDKDPNEDQTFAEEVRRHYAACISYVDAQIGKVLQELKKTGADKNTIVVLWGDHGWHLGEHAIWGKHSLFEESLRAPLIVHYPGMDNANANTKAIVETIDIFPTLCELTGVETPSFVQGTSLKPILEDSRTPGHPAVAYTNNAMTLRTNTHRFTLHNDGYTELYDHTTKAAESQNRAMENPGLVDELKKTLEARLPEKHKIVQ</sequence>